<feature type="region of interest" description="Disordered" evidence="1">
    <location>
        <begin position="195"/>
        <end position="228"/>
    </location>
</feature>
<name>A0AAD5IYB3_ACENE</name>
<proteinExistence type="predicted"/>
<comment type="caution">
    <text evidence="2">The sequence shown here is derived from an EMBL/GenBank/DDBJ whole genome shotgun (WGS) entry which is preliminary data.</text>
</comment>
<accession>A0AAD5IYB3</accession>
<organism evidence="2 3">
    <name type="scientific">Acer negundo</name>
    <name type="common">Box elder</name>
    <dbReference type="NCBI Taxonomy" id="4023"/>
    <lineage>
        <taxon>Eukaryota</taxon>
        <taxon>Viridiplantae</taxon>
        <taxon>Streptophyta</taxon>
        <taxon>Embryophyta</taxon>
        <taxon>Tracheophyta</taxon>
        <taxon>Spermatophyta</taxon>
        <taxon>Magnoliopsida</taxon>
        <taxon>eudicotyledons</taxon>
        <taxon>Gunneridae</taxon>
        <taxon>Pentapetalae</taxon>
        <taxon>rosids</taxon>
        <taxon>malvids</taxon>
        <taxon>Sapindales</taxon>
        <taxon>Sapindaceae</taxon>
        <taxon>Hippocastanoideae</taxon>
        <taxon>Acereae</taxon>
        <taxon>Acer</taxon>
    </lineage>
</organism>
<dbReference type="EMBL" id="JAJSOW010000101">
    <property type="protein sequence ID" value="KAI9180776.1"/>
    <property type="molecule type" value="Genomic_DNA"/>
</dbReference>
<reference evidence="2" key="2">
    <citation type="submission" date="2023-02" db="EMBL/GenBank/DDBJ databases">
        <authorList>
            <person name="Swenson N.G."/>
            <person name="Wegrzyn J.L."/>
            <person name="Mcevoy S.L."/>
        </authorList>
    </citation>
    <scope>NUCLEOTIDE SEQUENCE</scope>
    <source>
        <strain evidence="2">91603</strain>
        <tissue evidence="2">Leaf</tissue>
    </source>
</reference>
<keyword evidence="3" id="KW-1185">Reference proteome</keyword>
<dbReference type="AlphaFoldDB" id="A0AAD5IYB3"/>
<evidence type="ECO:0000256" key="1">
    <source>
        <dbReference type="SAM" id="MobiDB-lite"/>
    </source>
</evidence>
<dbReference type="Proteomes" id="UP001064489">
    <property type="component" value="Chromosome 4"/>
</dbReference>
<protein>
    <submittedName>
        <fullName evidence="2">Uncharacterized protein</fullName>
    </submittedName>
</protein>
<evidence type="ECO:0000313" key="3">
    <source>
        <dbReference type="Proteomes" id="UP001064489"/>
    </source>
</evidence>
<reference evidence="2" key="1">
    <citation type="journal article" date="2022" name="Plant J.">
        <title>Strategies of tolerance reflected in two North American maple genomes.</title>
        <authorList>
            <person name="McEvoy S.L."/>
            <person name="Sezen U.U."/>
            <person name="Trouern-Trend A."/>
            <person name="McMahon S.M."/>
            <person name="Schaberg P.G."/>
            <person name="Yang J."/>
            <person name="Wegrzyn J.L."/>
            <person name="Swenson N.G."/>
        </authorList>
    </citation>
    <scope>NUCLEOTIDE SEQUENCE</scope>
    <source>
        <strain evidence="2">91603</strain>
    </source>
</reference>
<gene>
    <name evidence="2" type="ORF">LWI28_008057</name>
</gene>
<sequence>MIGAGLANEEVRYVDVLSGDSDLGVANEEILYSDSQETKEKLIQATMEELRCMEEADVEDGDAAELELLSSDNSVAKEEMVRAAVEAEMRNSFAVVTVDSDEELILTTTAVEELLKGNRGCSSVPIQGLKQRNKCNSIPYSVHAMRTRNSKSKGTVGCFDTGRRDADIWAAIDEQQQSMERLEAMLQQLLEWQPNPNAPTPANRDGVEGVAFGHPGGGRPPRAARRAI</sequence>
<evidence type="ECO:0000313" key="2">
    <source>
        <dbReference type="EMBL" id="KAI9180776.1"/>
    </source>
</evidence>